<dbReference type="InterPro" id="IPR036526">
    <property type="entry name" value="C-N_Hydrolase_sf"/>
</dbReference>
<dbReference type="Proteomes" id="UP000265618">
    <property type="component" value="Unassembled WGS sequence"/>
</dbReference>
<accession>A0A9K3CRT2</accession>
<dbReference type="GO" id="GO:0003837">
    <property type="term" value="F:beta-ureidopropionase activity"/>
    <property type="evidence" value="ECO:0007669"/>
    <property type="project" value="TreeGrafter"/>
</dbReference>
<dbReference type="Gene3D" id="3.60.110.10">
    <property type="entry name" value="Carbon-nitrogen hydrolase"/>
    <property type="match status" value="1"/>
</dbReference>
<dbReference type="PANTHER" id="PTHR43674">
    <property type="entry name" value="NITRILASE C965.09-RELATED"/>
    <property type="match status" value="1"/>
</dbReference>
<evidence type="ECO:0000313" key="4">
    <source>
        <dbReference type="Proteomes" id="UP000265618"/>
    </source>
</evidence>
<name>A0A9K3CRT2_9EUKA</name>
<comment type="caution">
    <text evidence="3">The sequence shown here is derived from an EMBL/GenBank/DDBJ whole genome shotgun (WGS) entry which is preliminary data.</text>
</comment>
<dbReference type="InterPro" id="IPR050345">
    <property type="entry name" value="Aliph_Amidase/BUP"/>
</dbReference>
<organism evidence="3 4">
    <name type="scientific">Kipferlia bialata</name>
    <dbReference type="NCBI Taxonomy" id="797122"/>
    <lineage>
        <taxon>Eukaryota</taxon>
        <taxon>Metamonada</taxon>
        <taxon>Carpediemonas-like organisms</taxon>
        <taxon>Kipferlia</taxon>
    </lineage>
</organism>
<dbReference type="Pfam" id="PF00795">
    <property type="entry name" value="CN_hydrolase"/>
    <property type="match status" value="1"/>
</dbReference>
<evidence type="ECO:0000256" key="1">
    <source>
        <dbReference type="ARBA" id="ARBA00022801"/>
    </source>
</evidence>
<proteinExistence type="predicted"/>
<dbReference type="AlphaFoldDB" id="A0A9K3CRT2"/>
<dbReference type="InterPro" id="IPR003010">
    <property type="entry name" value="C-N_Hydrolase"/>
</dbReference>
<gene>
    <name evidence="3" type="ORF">KIPB_002193</name>
</gene>
<reference evidence="3 4" key="1">
    <citation type="journal article" date="2018" name="PLoS ONE">
        <title>The draft genome of Kipferlia bialata reveals reductive genome evolution in fornicate parasites.</title>
        <authorList>
            <person name="Tanifuji G."/>
            <person name="Takabayashi S."/>
            <person name="Kume K."/>
            <person name="Takagi M."/>
            <person name="Nakayama T."/>
            <person name="Kamikawa R."/>
            <person name="Inagaki Y."/>
            <person name="Hashimoto T."/>
        </authorList>
    </citation>
    <scope>NUCLEOTIDE SEQUENCE [LARGE SCALE GENOMIC DNA]</scope>
    <source>
        <strain evidence="3">NY0173</strain>
    </source>
</reference>
<sequence>MEPVNVEQTILESVPAEMLSAVQGRLFGAAIPVVALSEEVAAHAEAISVELKSYDMTSLAQKEPFREARTVKIAAIQNATAAATDLPIDEQYNKNVARLVELYHASIKAGGEVICFQEACTAPFFFCLREKLPWTYLAENAETGATVRTFKELTSRDGSVVVLPILERDPRADRIWNTAVVIDSGRCVGKARKAHIPAVGDFNERNYYSEDVNQPLVSRHESLLTQHWDHCSNGRKSASFQKFSHLRYFEVSLIGPGINTDVDQVM</sequence>
<evidence type="ECO:0000313" key="3">
    <source>
        <dbReference type="EMBL" id="GIQ81262.1"/>
    </source>
</evidence>
<dbReference type="GO" id="GO:0033396">
    <property type="term" value="P:beta-alanine biosynthetic process via 3-ureidopropionate"/>
    <property type="evidence" value="ECO:0007669"/>
    <property type="project" value="TreeGrafter"/>
</dbReference>
<evidence type="ECO:0000259" key="2">
    <source>
        <dbReference type="PROSITE" id="PS50263"/>
    </source>
</evidence>
<dbReference type="PANTHER" id="PTHR43674:SF2">
    <property type="entry name" value="BETA-UREIDOPROPIONASE"/>
    <property type="match status" value="1"/>
</dbReference>
<dbReference type="SUPFAM" id="SSF56317">
    <property type="entry name" value="Carbon-nitrogen hydrolase"/>
    <property type="match status" value="1"/>
</dbReference>
<feature type="domain" description="CN hydrolase" evidence="2">
    <location>
        <begin position="71"/>
        <end position="266"/>
    </location>
</feature>
<protein>
    <recommendedName>
        <fullName evidence="2">CN hydrolase domain-containing protein</fullName>
    </recommendedName>
</protein>
<dbReference type="EMBL" id="BDIP01000347">
    <property type="protein sequence ID" value="GIQ81262.1"/>
    <property type="molecule type" value="Genomic_DNA"/>
</dbReference>
<keyword evidence="1" id="KW-0378">Hydrolase</keyword>
<keyword evidence="4" id="KW-1185">Reference proteome</keyword>
<dbReference type="PROSITE" id="PS50263">
    <property type="entry name" value="CN_HYDROLASE"/>
    <property type="match status" value="1"/>
</dbReference>